<evidence type="ECO:0000256" key="5">
    <source>
        <dbReference type="ARBA" id="ARBA00022764"/>
    </source>
</evidence>
<comment type="subcellular location">
    <subcellularLocation>
        <location evidence="1">Periplasm</location>
    </subcellularLocation>
</comment>
<dbReference type="AlphaFoldDB" id="A0A101KTH8"/>
<dbReference type="CDD" id="cd13589">
    <property type="entry name" value="PBP2_polyamine_RpCGA009"/>
    <property type="match status" value="1"/>
</dbReference>
<dbReference type="Proteomes" id="UP000053176">
    <property type="component" value="Unassembled WGS sequence"/>
</dbReference>
<protein>
    <submittedName>
        <fullName evidence="7">ABC transporter substrate-binding protein</fullName>
    </submittedName>
</protein>
<sequence length="370" mass="40164">MKISTMKFAVGAALLLASLPAAALSDEIPDNLKGTGELVTTTGGGGAFDDARIKAWFEPFTRDTGIKVVVVPTTNAKLMASLKIGQPEADLTFVSGGEVPNWIDKGFLEKIDYSYFAKETLAGIATEARGEYSFRSHTYSVVPTYSTKKYPEGTKHPENWVDIYDVAKFPGKRALPNCGNTLYGGLLEGALMGDGVPLDKLYPLDFDRAFAKLKQIAPDVGRWWGWDEGGLAPQSLIDGEADMGSAWNGRIVSLQKQGAPVALSWDQSLLQYDDWVIVKGSANQVNAAKFLAYIARPEAQAAFAEAIPYGVVNKDAYKLLPKELAENLPGAPGIAEKQVTQDYAWWSKARPDGKTNLDYAIERCQAVLAK</sequence>
<dbReference type="PANTHER" id="PTHR30006">
    <property type="entry name" value="THIAMINE-BINDING PERIPLASMIC PROTEIN-RELATED"/>
    <property type="match status" value="1"/>
</dbReference>
<evidence type="ECO:0000313" key="8">
    <source>
        <dbReference type="Proteomes" id="UP000053176"/>
    </source>
</evidence>
<evidence type="ECO:0000256" key="2">
    <source>
        <dbReference type="ARBA" id="ARBA00008520"/>
    </source>
</evidence>
<dbReference type="GO" id="GO:0030976">
    <property type="term" value="F:thiamine pyrophosphate binding"/>
    <property type="evidence" value="ECO:0007669"/>
    <property type="project" value="TreeGrafter"/>
</dbReference>
<feature type="signal peptide" evidence="6">
    <location>
        <begin position="1"/>
        <end position="23"/>
    </location>
</feature>
<dbReference type="Pfam" id="PF13416">
    <property type="entry name" value="SBP_bac_8"/>
    <property type="match status" value="1"/>
</dbReference>
<gene>
    <name evidence="7" type="ORF">AU467_19615</name>
</gene>
<feature type="chain" id="PRO_5007099220" evidence="6">
    <location>
        <begin position="24"/>
        <end position="370"/>
    </location>
</feature>
<accession>A0A101KTH8</accession>
<name>A0A101KTH8_RHILI</name>
<organism evidence="7 8">
    <name type="scientific">Rhizobium loti</name>
    <name type="common">Mesorhizobium loti</name>
    <dbReference type="NCBI Taxonomy" id="381"/>
    <lineage>
        <taxon>Bacteria</taxon>
        <taxon>Pseudomonadati</taxon>
        <taxon>Pseudomonadota</taxon>
        <taxon>Alphaproteobacteria</taxon>
        <taxon>Hyphomicrobiales</taxon>
        <taxon>Phyllobacteriaceae</taxon>
        <taxon>Mesorhizobium</taxon>
    </lineage>
</organism>
<dbReference type="GO" id="GO:0030975">
    <property type="term" value="F:thiamine binding"/>
    <property type="evidence" value="ECO:0007669"/>
    <property type="project" value="TreeGrafter"/>
</dbReference>
<dbReference type="Gene3D" id="3.40.190.10">
    <property type="entry name" value="Periplasmic binding protein-like II"/>
    <property type="match status" value="2"/>
</dbReference>
<evidence type="ECO:0000256" key="4">
    <source>
        <dbReference type="ARBA" id="ARBA00022729"/>
    </source>
</evidence>
<comment type="caution">
    <text evidence="7">The sequence shown here is derived from an EMBL/GenBank/DDBJ whole genome shotgun (WGS) entry which is preliminary data.</text>
</comment>
<evidence type="ECO:0000313" key="7">
    <source>
        <dbReference type="EMBL" id="KUM26740.1"/>
    </source>
</evidence>
<keyword evidence="4 6" id="KW-0732">Signal</keyword>
<comment type="similarity">
    <text evidence="2">Belongs to the bacterial solute-binding protein 1 family.</text>
</comment>
<proteinExistence type="inferred from homology"/>
<dbReference type="GO" id="GO:0015888">
    <property type="term" value="P:thiamine transport"/>
    <property type="evidence" value="ECO:0007669"/>
    <property type="project" value="TreeGrafter"/>
</dbReference>
<keyword evidence="3" id="KW-0813">Transport</keyword>
<dbReference type="SUPFAM" id="SSF53850">
    <property type="entry name" value="Periplasmic binding protein-like II"/>
    <property type="match status" value="1"/>
</dbReference>
<reference evidence="7 8" key="1">
    <citation type="submission" date="2015-12" db="EMBL/GenBank/DDBJ databases">
        <title>Draft genome sequence of Mesorhizobium sp. UFLA 01-765, a multitolerant efficient symbiont and plant-growth promoting strain isolated from Zn-mining soil using Leucaena leucocephala as a trap plant.</title>
        <authorList>
            <person name="Rangel W.M."/>
            <person name="Thijs S."/>
            <person name="Longatti S.M."/>
            <person name="Moreira F.M."/>
            <person name="Weyens N."/>
            <person name="Vangronsveld J."/>
            <person name="Van Hamme J.D."/>
            <person name="Bottos E.M."/>
            <person name="Rineau F."/>
        </authorList>
    </citation>
    <scope>NUCLEOTIDE SEQUENCE [LARGE SCALE GENOMIC DNA]</scope>
    <source>
        <strain evidence="7 8">UFLA 01-765</strain>
    </source>
</reference>
<evidence type="ECO:0000256" key="6">
    <source>
        <dbReference type="SAM" id="SignalP"/>
    </source>
</evidence>
<evidence type="ECO:0000256" key="1">
    <source>
        <dbReference type="ARBA" id="ARBA00004418"/>
    </source>
</evidence>
<dbReference type="InterPro" id="IPR006059">
    <property type="entry name" value="SBP"/>
</dbReference>
<dbReference type="GO" id="GO:0030288">
    <property type="term" value="C:outer membrane-bounded periplasmic space"/>
    <property type="evidence" value="ECO:0007669"/>
    <property type="project" value="TreeGrafter"/>
</dbReference>
<dbReference type="EMBL" id="LPWA01000102">
    <property type="protein sequence ID" value="KUM26740.1"/>
    <property type="molecule type" value="Genomic_DNA"/>
</dbReference>
<keyword evidence="5" id="KW-0574">Periplasm</keyword>
<dbReference type="PANTHER" id="PTHR30006:SF3">
    <property type="entry name" value="THIAMINE-BINDING PERIPLASMIC PROTEIN"/>
    <property type="match status" value="1"/>
</dbReference>
<evidence type="ECO:0000256" key="3">
    <source>
        <dbReference type="ARBA" id="ARBA00022448"/>
    </source>
</evidence>